<dbReference type="Gene3D" id="1.10.4060.10">
    <property type="entry name" value="BPP1347 like domain"/>
    <property type="match status" value="1"/>
</dbReference>
<dbReference type="Gene3D" id="2.30.130.40">
    <property type="entry name" value="LON domain-like"/>
    <property type="match status" value="1"/>
</dbReference>
<evidence type="ECO:0000259" key="1">
    <source>
        <dbReference type="PROSITE" id="PS51787"/>
    </source>
</evidence>
<dbReference type="SUPFAM" id="SSF88697">
    <property type="entry name" value="PUA domain-like"/>
    <property type="match status" value="1"/>
</dbReference>
<sequence>METIPLFPLGSALFPDGRLPLQIFEVRYLDMVNKCIANGTSFGVVALTAGNEVRKPGQVESFVPVGTLAHIKEWSAPVQGLLRISCNGTSRFRIAAKEQLKHGLWMAQVEPLENDQSVAIPDELQNTVTALMNLLASLKNHSIPESDIPVAAPYRLDDCGWVSNRWSEMLPMSVEQKQGLLALDNPVLRLELVQDLLGERGLLH</sequence>
<organism evidence="2 3">
    <name type="scientific">Herbaspirillum hiltneri N3</name>
    <dbReference type="NCBI Taxonomy" id="1262470"/>
    <lineage>
        <taxon>Bacteria</taxon>
        <taxon>Pseudomonadati</taxon>
        <taxon>Pseudomonadota</taxon>
        <taxon>Betaproteobacteria</taxon>
        <taxon>Burkholderiales</taxon>
        <taxon>Oxalobacteraceae</taxon>
        <taxon>Herbaspirillum</taxon>
    </lineage>
</organism>
<gene>
    <name evidence="2" type="ORF">F506_03880</name>
</gene>
<dbReference type="PANTHER" id="PTHR46732:SF8">
    <property type="entry name" value="ATP-DEPENDENT PROTEASE LA (LON) DOMAIN PROTEIN"/>
    <property type="match status" value="1"/>
</dbReference>
<dbReference type="PANTHER" id="PTHR46732">
    <property type="entry name" value="ATP-DEPENDENT PROTEASE LA (LON) DOMAIN PROTEIN"/>
    <property type="match status" value="1"/>
</dbReference>
<dbReference type="InterPro" id="IPR003111">
    <property type="entry name" value="Lon_prtase_N"/>
</dbReference>
<dbReference type="EMBL" id="CP011409">
    <property type="protein sequence ID" value="AKZ61924.1"/>
    <property type="molecule type" value="Genomic_DNA"/>
</dbReference>
<evidence type="ECO:0000313" key="3">
    <source>
        <dbReference type="Proteomes" id="UP000063429"/>
    </source>
</evidence>
<dbReference type="Proteomes" id="UP000063429">
    <property type="component" value="Chromosome"/>
</dbReference>
<dbReference type="RefSeq" id="WP_053195421.1">
    <property type="nucleotide sequence ID" value="NZ_CP011409.1"/>
</dbReference>
<accession>A0ABN4HTQ0</accession>
<reference evidence="3" key="1">
    <citation type="journal article" date="2015" name="Genome Announc.">
        <title>Complete Genome Sequence of Herbaspirillum hiltneri N3 (DSM 17495), Isolated from Surface-Sterilized Wheat Roots.</title>
        <authorList>
            <person name="Guizelini D."/>
            <person name="Saizaki P.M."/>
            <person name="Coimbra N.A."/>
            <person name="Weiss V.A."/>
            <person name="Faoro H."/>
            <person name="Sfeir M.Z."/>
            <person name="Baura V.A."/>
            <person name="Monteiro R.A."/>
            <person name="Chubatsu L.S."/>
            <person name="Souza E.M."/>
            <person name="Cruz L.M."/>
            <person name="Pedrosa F.O."/>
            <person name="Raittz R.T."/>
            <person name="Marchaukoski J.N."/>
            <person name="Steffens M.B."/>
        </authorList>
    </citation>
    <scope>NUCLEOTIDE SEQUENCE [LARGE SCALE GENOMIC DNA]</scope>
    <source>
        <strain evidence="3">N3</strain>
    </source>
</reference>
<evidence type="ECO:0000313" key="2">
    <source>
        <dbReference type="EMBL" id="AKZ61924.1"/>
    </source>
</evidence>
<feature type="domain" description="Lon N-terminal" evidence="1">
    <location>
        <begin position="1"/>
        <end position="201"/>
    </location>
</feature>
<name>A0ABN4HTQ0_9BURK</name>
<protein>
    <submittedName>
        <fullName evidence="2">Peptidase S16</fullName>
    </submittedName>
</protein>
<keyword evidence="3" id="KW-1185">Reference proteome</keyword>
<dbReference type="InterPro" id="IPR015947">
    <property type="entry name" value="PUA-like_sf"/>
</dbReference>
<proteinExistence type="predicted"/>
<dbReference type="SMART" id="SM00464">
    <property type="entry name" value="LON"/>
    <property type="match status" value="1"/>
</dbReference>
<dbReference type="Pfam" id="PF02190">
    <property type="entry name" value="LON_substr_bdg"/>
    <property type="match status" value="1"/>
</dbReference>
<dbReference type="PROSITE" id="PS51787">
    <property type="entry name" value="LON_N"/>
    <property type="match status" value="1"/>
</dbReference>
<dbReference type="InterPro" id="IPR046336">
    <property type="entry name" value="Lon_prtase_N_sf"/>
</dbReference>